<feature type="transmembrane region" description="Helical" evidence="7">
    <location>
        <begin position="222"/>
        <end position="242"/>
    </location>
</feature>
<dbReference type="GO" id="GO:0008963">
    <property type="term" value="F:phospho-N-acetylmuramoyl-pentapeptide-transferase activity"/>
    <property type="evidence" value="ECO:0007669"/>
    <property type="project" value="UniProtKB-UniRule"/>
</dbReference>
<dbReference type="GO" id="GO:0009252">
    <property type="term" value="P:peptidoglycan biosynthetic process"/>
    <property type="evidence" value="ECO:0007669"/>
    <property type="project" value="UniProtKB-UniRule"/>
</dbReference>
<dbReference type="InterPro" id="IPR000715">
    <property type="entry name" value="Glycosyl_transferase_4"/>
</dbReference>
<comment type="pathway">
    <text evidence="7">Cell wall biogenesis; peptidoglycan biosynthesis.</text>
</comment>
<comment type="subcellular location">
    <subcellularLocation>
        <location evidence="7">Cell membrane</location>
        <topology evidence="7">Multi-pass membrane protein</topology>
    </subcellularLocation>
    <subcellularLocation>
        <location evidence="1">Membrane</location>
        <topology evidence="1">Multi-pass membrane protein</topology>
    </subcellularLocation>
</comment>
<dbReference type="Pfam" id="PF10555">
    <property type="entry name" value="MraY_sig1"/>
    <property type="match status" value="1"/>
</dbReference>
<reference evidence="11" key="1">
    <citation type="journal article" date="2018" name="Sci. Rep.">
        <title>Lignite coal burning seam in the remote Altai Mountains harbors a hydrogen-driven thermophilic microbial community.</title>
        <authorList>
            <person name="Kadnikov V.V."/>
            <person name="Mardanov A.V."/>
            <person name="Ivasenko D.A."/>
            <person name="Antsiferov D.V."/>
            <person name="Beletsky A.V."/>
            <person name="Karnachuk O.V."/>
            <person name="Ravin N.V."/>
        </authorList>
    </citation>
    <scope>NUCLEOTIDE SEQUENCE [LARGE SCALE GENOMIC DNA]</scope>
</reference>
<comment type="similarity">
    <text evidence="2 7">Belongs to the glycosyltransferase 4 family. MraY subfamily.</text>
</comment>
<comment type="catalytic activity">
    <reaction evidence="7">
        <text>UDP-N-acetyl-alpha-D-muramoyl-L-alanyl-gamma-D-glutamyl-meso-2,6-diaminopimeloyl-D-alanyl-D-alanine + di-trans,octa-cis-undecaprenyl phosphate = di-trans,octa-cis-undecaprenyl diphospho-N-acetyl-alpha-D-muramoyl-L-alanyl-D-glutamyl-meso-2,6-diaminopimeloyl-D-alanyl-D-alanine + UMP</text>
        <dbReference type="Rhea" id="RHEA:28386"/>
        <dbReference type="ChEBI" id="CHEBI:57865"/>
        <dbReference type="ChEBI" id="CHEBI:60392"/>
        <dbReference type="ChEBI" id="CHEBI:61386"/>
        <dbReference type="ChEBI" id="CHEBI:61387"/>
        <dbReference type="EC" id="2.7.8.13"/>
    </reaction>
</comment>
<feature type="transmembrane region" description="Helical" evidence="7">
    <location>
        <begin position="6"/>
        <end position="31"/>
    </location>
</feature>
<keyword evidence="7 9" id="KW-0479">Metal-binding</keyword>
<keyword evidence="7" id="KW-0961">Cell wall biogenesis/degradation</keyword>
<feature type="transmembrane region" description="Helical" evidence="7">
    <location>
        <begin position="149"/>
        <end position="167"/>
    </location>
</feature>
<evidence type="ECO:0000256" key="1">
    <source>
        <dbReference type="ARBA" id="ARBA00004141"/>
    </source>
</evidence>
<dbReference type="NCBIfam" id="TIGR00445">
    <property type="entry name" value="mraY"/>
    <property type="match status" value="1"/>
</dbReference>
<feature type="transmembrane region" description="Helical" evidence="7">
    <location>
        <begin position="52"/>
        <end position="71"/>
    </location>
</feature>
<evidence type="ECO:0000313" key="10">
    <source>
        <dbReference type="EMBL" id="PTQ57106.1"/>
    </source>
</evidence>
<gene>
    <name evidence="7" type="primary">mraY</name>
    <name evidence="10" type="ORF">BSOLF_2257</name>
</gene>
<comment type="caution">
    <text evidence="10">The sequence shown here is derived from an EMBL/GenBank/DDBJ whole genome shotgun (WGS) entry which is preliminary data.</text>
</comment>
<dbReference type="HAMAP" id="MF_00038">
    <property type="entry name" value="MraY"/>
    <property type="match status" value="1"/>
</dbReference>
<feature type="transmembrane region" description="Helical" evidence="7">
    <location>
        <begin position="77"/>
        <end position="101"/>
    </location>
</feature>
<dbReference type="Pfam" id="PF00953">
    <property type="entry name" value="Glycos_transf_4"/>
    <property type="match status" value="1"/>
</dbReference>
<evidence type="ECO:0000256" key="7">
    <source>
        <dbReference type="HAMAP-Rule" id="MF_00038"/>
    </source>
</evidence>
<dbReference type="EMBL" id="PEBX01000013">
    <property type="protein sequence ID" value="PTQ57106.1"/>
    <property type="molecule type" value="Genomic_DNA"/>
</dbReference>
<dbReference type="InterPro" id="IPR003524">
    <property type="entry name" value="PNAcMuramoyl-5peptid_Trfase"/>
</dbReference>
<dbReference type="InterPro" id="IPR018480">
    <property type="entry name" value="PNAcMuramoyl-5peptid_Trfase_CS"/>
</dbReference>
<dbReference type="CDD" id="cd06852">
    <property type="entry name" value="GT_MraY"/>
    <property type="match status" value="1"/>
</dbReference>
<dbReference type="Proteomes" id="UP000244338">
    <property type="component" value="Unassembled WGS sequence"/>
</dbReference>
<evidence type="ECO:0000256" key="8">
    <source>
        <dbReference type="NCBIfam" id="TIGR00445"/>
    </source>
</evidence>
<dbReference type="GO" id="GO:0005886">
    <property type="term" value="C:plasma membrane"/>
    <property type="evidence" value="ECO:0007669"/>
    <property type="project" value="UniProtKB-SubCell"/>
</dbReference>
<keyword evidence="3 7" id="KW-0808">Transferase</keyword>
<evidence type="ECO:0000256" key="5">
    <source>
        <dbReference type="ARBA" id="ARBA00022989"/>
    </source>
</evidence>
<feature type="transmembrane region" description="Helical" evidence="7">
    <location>
        <begin position="113"/>
        <end position="129"/>
    </location>
</feature>
<dbReference type="EC" id="2.7.8.13" evidence="7 8"/>
<dbReference type="UniPathway" id="UPA00219"/>
<dbReference type="GO" id="GO:0046872">
    <property type="term" value="F:metal ion binding"/>
    <property type="evidence" value="ECO:0007669"/>
    <property type="project" value="UniProtKB-KW"/>
</dbReference>
<feature type="transmembrane region" description="Helical" evidence="7">
    <location>
        <begin position="198"/>
        <end position="215"/>
    </location>
</feature>
<keyword evidence="7 9" id="KW-0460">Magnesium</keyword>
<dbReference type="AlphaFoldDB" id="A0A2R6Y340"/>
<keyword evidence="7" id="KW-1003">Cell membrane</keyword>
<keyword evidence="7" id="KW-0133">Cell shape</keyword>
<keyword evidence="4 7" id="KW-0812">Transmembrane</keyword>
<keyword evidence="7" id="KW-0573">Peptidoglycan synthesis</keyword>
<dbReference type="PROSITE" id="PS01348">
    <property type="entry name" value="MRAY_2"/>
    <property type="match status" value="1"/>
</dbReference>
<dbReference type="PROSITE" id="PS01347">
    <property type="entry name" value="MRAY_1"/>
    <property type="match status" value="1"/>
</dbReference>
<dbReference type="GO" id="GO:0051992">
    <property type="term" value="F:UDP-N-acetylmuramoyl-L-alanyl-D-glutamyl-meso-2,6-diaminopimelyl-D-alanyl-D-alanine:undecaprenyl-phosphate transferase activity"/>
    <property type="evidence" value="ECO:0007669"/>
    <property type="project" value="RHEA"/>
</dbReference>
<sequence length="318" mass="34961">MIVRVLIASALSALFLTMLAGPIGIPFLRWLKFGQTIREEGPAWHIKKSGTPTMGGLLFIPTALVTAWVFASRGSDLLLVTFAMLSYGLLGGLDDGIKVILRRNLGLTSLQKLLGQTAIALMFYFLLVQNGYRTQLAIPGWESIELGPWYALLVWLVFVATTNAVNITDGLDGLLAGSGAIVFFFYVLIAYTLSRYDLAIFAAALVGALLGFLFFNHYPARIFMGDTGSLALGGALAALALITQTELLLIWLAGLFVIETLSVILQVASFKLRGRRIFRMSPLHHHFEMIGWTEWQVVLVFWGVALAFAASGFWFFLM</sequence>
<accession>A0A2R6Y340</accession>
<dbReference type="PANTHER" id="PTHR22926">
    <property type="entry name" value="PHOSPHO-N-ACETYLMURAMOYL-PENTAPEPTIDE-TRANSFERASE"/>
    <property type="match status" value="1"/>
</dbReference>
<feature type="transmembrane region" description="Helical" evidence="7">
    <location>
        <begin position="174"/>
        <end position="192"/>
    </location>
</feature>
<evidence type="ECO:0000256" key="3">
    <source>
        <dbReference type="ARBA" id="ARBA00022679"/>
    </source>
</evidence>
<keyword evidence="6 7" id="KW-0472">Membrane</keyword>
<protein>
    <recommendedName>
        <fullName evidence="7 8">Phospho-N-acetylmuramoyl-pentapeptide-transferase</fullName>
        <ecNumber evidence="7 8">2.7.8.13</ecNumber>
    </recommendedName>
    <alternativeName>
        <fullName evidence="7">UDP-MurNAc-pentapeptide phosphotransferase</fullName>
    </alternativeName>
</protein>
<dbReference type="GO" id="GO:0008360">
    <property type="term" value="P:regulation of cell shape"/>
    <property type="evidence" value="ECO:0007669"/>
    <property type="project" value="UniProtKB-KW"/>
</dbReference>
<proteinExistence type="inferred from homology"/>
<dbReference type="PANTHER" id="PTHR22926:SF5">
    <property type="entry name" value="PHOSPHO-N-ACETYLMURAMOYL-PENTAPEPTIDE-TRANSFERASE HOMOLOG"/>
    <property type="match status" value="1"/>
</dbReference>
<evidence type="ECO:0000256" key="4">
    <source>
        <dbReference type="ARBA" id="ARBA00022692"/>
    </source>
</evidence>
<feature type="binding site" evidence="9">
    <location>
        <position position="226"/>
    </location>
    <ligand>
        <name>Mg(2+)</name>
        <dbReference type="ChEBI" id="CHEBI:18420"/>
    </ligand>
</feature>
<comment type="function">
    <text evidence="7">Catalyzes the initial step of the lipid cycle reactions in the biosynthesis of the cell wall peptidoglycan: transfers peptidoglycan precursor phospho-MurNAc-pentapeptide from UDP-MurNAc-pentapeptide onto the lipid carrier undecaprenyl phosphate, yielding undecaprenyl-pyrophosphoryl-MurNAc-pentapeptide, known as lipid I.</text>
</comment>
<keyword evidence="7" id="KW-0131">Cell cycle</keyword>
<organism evidence="10 11">
    <name type="scientific">Candidatus Carbonibacillus altaicus</name>
    <dbReference type="NCBI Taxonomy" id="2163959"/>
    <lineage>
        <taxon>Bacteria</taxon>
        <taxon>Bacillati</taxon>
        <taxon>Bacillota</taxon>
        <taxon>Bacilli</taxon>
        <taxon>Bacillales</taxon>
        <taxon>Candidatus Carbonibacillus</taxon>
    </lineage>
</organism>
<dbReference type="GO" id="GO:0071555">
    <property type="term" value="P:cell wall organization"/>
    <property type="evidence" value="ECO:0007669"/>
    <property type="project" value="UniProtKB-KW"/>
</dbReference>
<comment type="cofactor">
    <cofactor evidence="7 9">
        <name>Mg(2+)</name>
        <dbReference type="ChEBI" id="CHEBI:18420"/>
    </cofactor>
</comment>
<feature type="transmembrane region" description="Helical" evidence="7">
    <location>
        <begin position="248"/>
        <end position="270"/>
    </location>
</feature>
<dbReference type="GO" id="GO:0051301">
    <property type="term" value="P:cell division"/>
    <property type="evidence" value="ECO:0007669"/>
    <property type="project" value="UniProtKB-KW"/>
</dbReference>
<evidence type="ECO:0000256" key="2">
    <source>
        <dbReference type="ARBA" id="ARBA00005583"/>
    </source>
</evidence>
<keyword evidence="7" id="KW-0132">Cell division</keyword>
<evidence type="ECO:0000256" key="6">
    <source>
        <dbReference type="ARBA" id="ARBA00023136"/>
    </source>
</evidence>
<evidence type="ECO:0000313" key="11">
    <source>
        <dbReference type="Proteomes" id="UP000244338"/>
    </source>
</evidence>
<evidence type="ECO:0000256" key="9">
    <source>
        <dbReference type="PIRSR" id="PIRSR600715-1"/>
    </source>
</evidence>
<feature type="transmembrane region" description="Helical" evidence="7">
    <location>
        <begin position="297"/>
        <end position="317"/>
    </location>
</feature>
<keyword evidence="5 7" id="KW-1133">Transmembrane helix</keyword>
<feature type="binding site" evidence="9">
    <location>
        <position position="166"/>
    </location>
    <ligand>
        <name>Mg(2+)</name>
        <dbReference type="ChEBI" id="CHEBI:18420"/>
    </ligand>
</feature>
<name>A0A2R6Y340_9BACL</name>